<evidence type="ECO:0000313" key="2">
    <source>
        <dbReference type="EMBL" id="KAG2402969.1"/>
    </source>
</evidence>
<accession>A0A8T0KUJ2</accession>
<evidence type="ECO:0000256" key="1">
    <source>
        <dbReference type="SAM" id="MobiDB-lite"/>
    </source>
</evidence>
<sequence>MSGEMFEVVVHHGALKDMGYLQVKELYYNVQHLSHKLYDDRGAINMVKVANVLGKVDLYGVHGVNHVEVVEDDVNKIYVLCEAEAHGSSGEGSGVVGEEDEIKLNGESSERERREEDMSAGREEKQWSIGVCFLNGWVNFFENRNIPDRVGIGNIKMMGGER</sequence>
<dbReference type="Proteomes" id="UP000743370">
    <property type="component" value="Unassembled WGS sequence"/>
</dbReference>
<feature type="region of interest" description="Disordered" evidence="1">
    <location>
        <begin position="87"/>
        <end position="121"/>
    </location>
</feature>
<gene>
    <name evidence="2" type="ORF">HKW66_Vig0247610</name>
</gene>
<feature type="compositionally biased region" description="Basic and acidic residues" evidence="1">
    <location>
        <begin position="102"/>
        <end position="121"/>
    </location>
</feature>
<comment type="caution">
    <text evidence="2">The sequence shown here is derived from an EMBL/GenBank/DDBJ whole genome shotgun (WGS) entry which is preliminary data.</text>
</comment>
<name>A0A8T0KUJ2_PHAAN</name>
<reference evidence="2 3" key="1">
    <citation type="submission" date="2020-05" db="EMBL/GenBank/DDBJ databases">
        <title>Vigna angularis (adzuki bean) Var. LongXiaoDou No. 4 denovo assembly.</title>
        <authorList>
            <person name="Xiang H."/>
        </authorList>
    </citation>
    <scope>NUCLEOTIDE SEQUENCE [LARGE SCALE GENOMIC DNA]</scope>
    <source>
        <tissue evidence="2">Leaf</tissue>
    </source>
</reference>
<dbReference type="EMBL" id="JABFOF010000003">
    <property type="protein sequence ID" value="KAG2402969.1"/>
    <property type="molecule type" value="Genomic_DNA"/>
</dbReference>
<organism evidence="2 3">
    <name type="scientific">Phaseolus angularis</name>
    <name type="common">Azuki bean</name>
    <name type="synonym">Vigna angularis</name>
    <dbReference type="NCBI Taxonomy" id="3914"/>
    <lineage>
        <taxon>Eukaryota</taxon>
        <taxon>Viridiplantae</taxon>
        <taxon>Streptophyta</taxon>
        <taxon>Embryophyta</taxon>
        <taxon>Tracheophyta</taxon>
        <taxon>Spermatophyta</taxon>
        <taxon>Magnoliopsida</taxon>
        <taxon>eudicotyledons</taxon>
        <taxon>Gunneridae</taxon>
        <taxon>Pentapetalae</taxon>
        <taxon>rosids</taxon>
        <taxon>fabids</taxon>
        <taxon>Fabales</taxon>
        <taxon>Fabaceae</taxon>
        <taxon>Papilionoideae</taxon>
        <taxon>50 kb inversion clade</taxon>
        <taxon>NPAAA clade</taxon>
        <taxon>indigoferoid/millettioid clade</taxon>
        <taxon>Phaseoleae</taxon>
        <taxon>Vigna</taxon>
    </lineage>
</organism>
<dbReference type="AlphaFoldDB" id="A0A8T0KUJ2"/>
<evidence type="ECO:0000313" key="3">
    <source>
        <dbReference type="Proteomes" id="UP000743370"/>
    </source>
</evidence>
<protein>
    <submittedName>
        <fullName evidence="2">Uncharacterized protein</fullName>
    </submittedName>
</protein>
<proteinExistence type="predicted"/>